<dbReference type="EMBL" id="JAERTX010000003">
    <property type="protein sequence ID" value="MBM9458990.1"/>
    <property type="molecule type" value="Genomic_DNA"/>
</dbReference>
<evidence type="ECO:0000313" key="1">
    <source>
        <dbReference type="EMBL" id="MBM9458990.1"/>
    </source>
</evidence>
<reference evidence="1" key="1">
    <citation type="submission" date="2021-01" db="EMBL/GenBank/DDBJ databases">
        <title>Novel species in genus Nocardioides.</title>
        <authorList>
            <person name="Zhang G."/>
        </authorList>
    </citation>
    <scope>NUCLEOTIDE SEQUENCE</scope>
    <source>
        <strain evidence="1">Zg-536</strain>
    </source>
</reference>
<accession>A0A938Y4A3</accession>
<dbReference type="AlphaFoldDB" id="A0A938Y4A3"/>
<dbReference type="Proteomes" id="UP000663791">
    <property type="component" value="Unassembled WGS sequence"/>
</dbReference>
<gene>
    <name evidence="1" type="ORF">JK386_03675</name>
</gene>
<comment type="caution">
    <text evidence="1">The sequence shown here is derived from an EMBL/GenBank/DDBJ whole genome shotgun (WGS) entry which is preliminary data.</text>
</comment>
<protein>
    <submittedName>
        <fullName evidence="1">Acetone carboxylase</fullName>
    </submittedName>
</protein>
<name>A0A938Y4A3_9ACTN</name>
<dbReference type="RefSeq" id="WP_205290291.1">
    <property type="nucleotide sequence ID" value="NZ_CP074406.1"/>
</dbReference>
<proteinExistence type="predicted"/>
<organism evidence="1 2">
    <name type="scientific">Nocardioides faecalis</name>
    <dbReference type="NCBI Taxonomy" id="2803858"/>
    <lineage>
        <taxon>Bacteria</taxon>
        <taxon>Bacillati</taxon>
        <taxon>Actinomycetota</taxon>
        <taxon>Actinomycetes</taxon>
        <taxon>Propionibacteriales</taxon>
        <taxon>Nocardioidaceae</taxon>
        <taxon>Nocardioides</taxon>
    </lineage>
</organism>
<evidence type="ECO:0000313" key="2">
    <source>
        <dbReference type="Proteomes" id="UP000663791"/>
    </source>
</evidence>
<sequence>MSSEVPQDQDAPDHCSARGCRTAARFQLRWNNPKLHPPERRKTWLACAEHRESLEAFLGARGFLRETVEHTQPVSAQDAVEGSAADR</sequence>
<keyword evidence="2" id="KW-1185">Reference proteome</keyword>